<protein>
    <submittedName>
        <fullName evidence="1">Uncharacterized protein</fullName>
    </submittedName>
</protein>
<comment type="caution">
    <text evidence="1">The sequence shown here is derived from an EMBL/GenBank/DDBJ whole genome shotgun (WGS) entry which is preliminary data.</text>
</comment>
<keyword evidence="2" id="KW-1185">Reference proteome</keyword>
<dbReference type="RefSeq" id="WP_153496144.1">
    <property type="nucleotide sequence ID" value="NZ_CAXYUY010000007.1"/>
</dbReference>
<gene>
    <name evidence="1" type="ORF">GHI93_05865</name>
</gene>
<dbReference type="Proteomes" id="UP000439550">
    <property type="component" value="Unassembled WGS sequence"/>
</dbReference>
<reference evidence="1 2" key="1">
    <citation type="submission" date="2019-10" db="EMBL/GenBank/DDBJ databases">
        <authorList>
            <person name="Dong K."/>
        </authorList>
    </citation>
    <scope>NUCLEOTIDE SEQUENCE [LARGE SCALE GENOMIC DNA]</scope>
    <source>
        <strain evidence="1 2">DSM 28960</strain>
    </source>
</reference>
<accession>A0A7X1Z7V7</accession>
<organism evidence="1 2">
    <name type="scientific">Lactococcus hircilactis</name>
    <dbReference type="NCBI Taxonomy" id="1494462"/>
    <lineage>
        <taxon>Bacteria</taxon>
        <taxon>Bacillati</taxon>
        <taxon>Bacillota</taxon>
        <taxon>Bacilli</taxon>
        <taxon>Lactobacillales</taxon>
        <taxon>Streptococcaceae</taxon>
        <taxon>Lactococcus</taxon>
    </lineage>
</organism>
<proteinExistence type="predicted"/>
<dbReference type="AlphaFoldDB" id="A0A7X1Z7V7"/>
<sequence>MKAIDKKGKSVECWEISGDKATMPDWVKQLVAELDIVFPLGQEGNIRLTPHKLRWGWGVQGYNVAFGSFLVDDGEKIKDYSRLKFHQEFKIVEA</sequence>
<name>A0A7X1Z7V7_9LACT</name>
<evidence type="ECO:0000313" key="1">
    <source>
        <dbReference type="EMBL" id="MQW39464.1"/>
    </source>
</evidence>
<evidence type="ECO:0000313" key="2">
    <source>
        <dbReference type="Proteomes" id="UP000439550"/>
    </source>
</evidence>
<dbReference type="EMBL" id="WITJ01000007">
    <property type="protein sequence ID" value="MQW39464.1"/>
    <property type="molecule type" value="Genomic_DNA"/>
</dbReference>